<dbReference type="InterPro" id="IPR009828">
    <property type="entry name" value="CYRIA/CYRIB_Rac1-bd"/>
</dbReference>
<dbReference type="SUPFAM" id="SSF52540">
    <property type="entry name" value="P-loop containing nucleoside triphosphate hydrolases"/>
    <property type="match status" value="1"/>
</dbReference>
<evidence type="ECO:0000256" key="1">
    <source>
        <dbReference type="ARBA" id="ARBA00004633"/>
    </source>
</evidence>
<reference evidence="15 16" key="1">
    <citation type="journal article" date="2019" name="Genome Biol. Evol.">
        <title>Whole-Genome Sequencing of the Giant Devil Catfish, Bagarius yarrelli.</title>
        <authorList>
            <person name="Jiang W."/>
            <person name="Lv Y."/>
            <person name="Cheng L."/>
            <person name="Yang K."/>
            <person name="Chao B."/>
            <person name="Wang X."/>
            <person name="Li Y."/>
            <person name="Pan X."/>
            <person name="You X."/>
            <person name="Zhang Y."/>
            <person name="Yang J."/>
            <person name="Li J."/>
            <person name="Zhang X."/>
            <person name="Liu S."/>
            <person name="Sun C."/>
            <person name="Yang J."/>
            <person name="Shi Q."/>
        </authorList>
    </citation>
    <scope>NUCLEOTIDE SEQUENCE [LARGE SCALE GENOMIC DNA]</scope>
    <source>
        <strain evidence="15">JWS20170419001</strain>
        <tissue evidence="15">Muscle</tissue>
    </source>
</reference>
<evidence type="ECO:0000256" key="9">
    <source>
        <dbReference type="ARBA" id="ARBA00023054"/>
    </source>
</evidence>
<evidence type="ECO:0000313" key="16">
    <source>
        <dbReference type="Proteomes" id="UP000319801"/>
    </source>
</evidence>
<dbReference type="PROSITE" id="PS51720">
    <property type="entry name" value="G_AIG1"/>
    <property type="match status" value="1"/>
</dbReference>
<dbReference type="Pfam" id="PF03357">
    <property type="entry name" value="Snf7"/>
    <property type="match status" value="1"/>
</dbReference>
<dbReference type="FunFam" id="3.40.50.300:FF:001756">
    <property type="entry name" value="Si:dkey-185m8.2"/>
    <property type="match status" value="1"/>
</dbReference>
<dbReference type="OrthoDB" id="8954335at2759"/>
<evidence type="ECO:0000256" key="4">
    <source>
        <dbReference type="ARBA" id="ARBA00006190"/>
    </source>
</evidence>
<keyword evidence="9 12" id="KW-0175">Coiled coil</keyword>
<evidence type="ECO:0000256" key="5">
    <source>
        <dbReference type="ARBA" id="ARBA00008535"/>
    </source>
</evidence>
<comment type="similarity">
    <text evidence="3">Belongs to the CYRI family.</text>
</comment>
<dbReference type="GO" id="GO:0007034">
    <property type="term" value="P:vacuolar transport"/>
    <property type="evidence" value="ECO:0007669"/>
    <property type="project" value="InterPro"/>
</dbReference>
<keyword evidence="6" id="KW-0547">Nucleotide-binding</keyword>
<dbReference type="InterPro" id="IPR027417">
    <property type="entry name" value="P-loop_NTPase"/>
</dbReference>
<dbReference type="FunFam" id="1.10.287.1060:FF:000001">
    <property type="entry name" value="Charged multivesicular body protein 4b"/>
    <property type="match status" value="1"/>
</dbReference>
<keyword evidence="8" id="KW-0813">Transport</keyword>
<dbReference type="GO" id="GO:0005525">
    <property type="term" value="F:GTP binding"/>
    <property type="evidence" value="ECO:0007669"/>
    <property type="project" value="InterPro"/>
</dbReference>
<dbReference type="Gene3D" id="3.40.50.300">
    <property type="entry name" value="P-loop containing nucleotide triphosphate hydrolases"/>
    <property type="match status" value="1"/>
</dbReference>
<dbReference type="GO" id="GO:0031902">
    <property type="term" value="C:late endosome membrane"/>
    <property type="evidence" value="ECO:0007669"/>
    <property type="project" value="UniProtKB-SubCell"/>
</dbReference>
<evidence type="ECO:0000313" key="15">
    <source>
        <dbReference type="EMBL" id="TSL10142.1"/>
    </source>
</evidence>
<evidence type="ECO:0000256" key="12">
    <source>
        <dbReference type="SAM" id="Coils"/>
    </source>
</evidence>
<evidence type="ECO:0000256" key="11">
    <source>
        <dbReference type="ARBA" id="ARBA00023288"/>
    </source>
</evidence>
<keyword evidence="16" id="KW-1185">Reference proteome</keyword>
<dbReference type="PANTHER" id="PTHR12422">
    <property type="entry name" value="GH09096P"/>
    <property type="match status" value="1"/>
</dbReference>
<dbReference type="CDD" id="cd01852">
    <property type="entry name" value="AIG1"/>
    <property type="match status" value="1"/>
</dbReference>
<feature type="compositionally biased region" description="Low complexity" evidence="13">
    <location>
        <begin position="9"/>
        <end position="23"/>
    </location>
</feature>
<dbReference type="GO" id="GO:0031267">
    <property type="term" value="F:small GTPase binding"/>
    <property type="evidence" value="ECO:0007669"/>
    <property type="project" value="InterPro"/>
</dbReference>
<evidence type="ECO:0000256" key="3">
    <source>
        <dbReference type="ARBA" id="ARBA00005778"/>
    </source>
</evidence>
<comment type="caution">
    <text evidence="15">The sequence shown here is derived from an EMBL/GenBank/DDBJ whole genome shotgun (WGS) entry which is preliminary data.</text>
</comment>
<comment type="similarity">
    <text evidence="4">Belongs to the SNF7 family.</text>
</comment>
<keyword evidence="10" id="KW-0472">Membrane</keyword>
<dbReference type="GO" id="GO:0060271">
    <property type="term" value="P:cilium assembly"/>
    <property type="evidence" value="ECO:0007669"/>
    <property type="project" value="UniProtKB-ARBA"/>
</dbReference>
<evidence type="ECO:0000256" key="10">
    <source>
        <dbReference type="ARBA" id="ARBA00023136"/>
    </source>
</evidence>
<feature type="region of interest" description="Disordered" evidence="13">
    <location>
        <begin position="1"/>
        <end position="44"/>
    </location>
</feature>
<dbReference type="InterPro" id="IPR006703">
    <property type="entry name" value="G_AIG1"/>
</dbReference>
<comment type="subcellular location">
    <subcellularLocation>
        <location evidence="1">Late endosome membrane</location>
        <topology evidence="1">Peripheral membrane protein</topology>
    </subcellularLocation>
    <subcellularLocation>
        <location evidence="2">Membrane</location>
        <topology evidence="2">Lipid-anchor</topology>
    </subcellularLocation>
</comment>
<dbReference type="InterPro" id="IPR005024">
    <property type="entry name" value="Snf7_fam"/>
</dbReference>
<proteinExistence type="inferred from homology"/>
<evidence type="ECO:0000256" key="2">
    <source>
        <dbReference type="ARBA" id="ARBA00004635"/>
    </source>
</evidence>
<keyword evidence="11" id="KW-0449">Lipoprotein</keyword>
<name>A0A556TXK5_BAGYA</name>
<dbReference type="AlphaFoldDB" id="A0A556TXK5"/>
<dbReference type="Gene3D" id="6.10.250.1710">
    <property type="match status" value="1"/>
</dbReference>
<dbReference type="GO" id="GO:0030833">
    <property type="term" value="P:regulation of actin filament polymerization"/>
    <property type="evidence" value="ECO:0007669"/>
    <property type="project" value="InterPro"/>
</dbReference>
<dbReference type="Pfam" id="PF07159">
    <property type="entry name" value="CYRIA-B_Rac1-bd"/>
    <property type="match status" value="2"/>
</dbReference>
<accession>A0A556TXK5</accession>
<evidence type="ECO:0000256" key="6">
    <source>
        <dbReference type="ARBA" id="ARBA00022741"/>
    </source>
</evidence>
<dbReference type="Proteomes" id="UP000319801">
    <property type="component" value="Unassembled WGS sequence"/>
</dbReference>
<dbReference type="Pfam" id="PF04548">
    <property type="entry name" value="AIG1"/>
    <property type="match status" value="1"/>
</dbReference>
<organism evidence="15 16">
    <name type="scientific">Bagarius yarrelli</name>
    <name type="common">Goonch</name>
    <name type="synonym">Bagrus yarrelli</name>
    <dbReference type="NCBI Taxonomy" id="175774"/>
    <lineage>
        <taxon>Eukaryota</taxon>
        <taxon>Metazoa</taxon>
        <taxon>Chordata</taxon>
        <taxon>Craniata</taxon>
        <taxon>Vertebrata</taxon>
        <taxon>Euteleostomi</taxon>
        <taxon>Actinopterygii</taxon>
        <taxon>Neopterygii</taxon>
        <taxon>Teleostei</taxon>
        <taxon>Ostariophysi</taxon>
        <taxon>Siluriformes</taxon>
        <taxon>Sisoridae</taxon>
        <taxon>Sisorinae</taxon>
        <taxon>Bagarius</taxon>
    </lineage>
</organism>
<feature type="domain" description="AIG1-type G" evidence="14">
    <location>
        <begin position="233"/>
        <end position="431"/>
    </location>
</feature>
<dbReference type="GO" id="GO:0015031">
    <property type="term" value="P:protein transport"/>
    <property type="evidence" value="ECO:0007669"/>
    <property type="project" value="UniProtKB-KW"/>
</dbReference>
<sequence length="826" mass="93650">MSKVAKLFKGTSSSSGSKSSSSSKGKRHSRAGPSPQEAIHKLRETEEMLTKKQEYLEKKIEQELMIAKRNGTKNKRAALQALKRKKRLEQQLTQIDGTLSTIEFQREALENANTNTEVLKNMSMAAKAIKGVHEKIDMDNIDSLMEDITEQQQIAQEISEAISQPFGDQFDENELLAELEELEQEELEESMKNMGRLPSVPASKLPSTRPQRHTGCVLFNPEENKTLAASNHLSELRLILLGWRWPGKSLTGNTILGHEEFRLERAAEFSVKRDTERHGRKLTIVDTPGWFAAQATPTAYQQEMARSLGMCPPGPHAFLLVVPVGMFTDIDRARIEENLVLFGEAVWRHTIVVFTWAEVLKNMPIERYIRRQGSALQWVLDKCKKRYHVVNNDAFGEHTQVPQLIEKVEKMVAEEGGHFRPMTEEEKVQNLAKAKAVDENSNPKDVKETLEMGARPKQNFTVCTVDVESPQKVERNGSRRYRQYAFGRDSYGHVGNHSSDEEMEENNEKVKNEKLSDFINTSIFVSVMGNLLKVLTCTDLYEEPNFFLDFENAQPTEAERETWKQVDVVLMDAHAILDELQAYNGAGKEIREAIQNPSDEVLQDQAWAAVIPLVGKLKKFYEFSQRLEAALHNLLRALTNETYSDATQHLEREQALAKQFAEILHFTLRFDELKTEGENEVNNELANRISLFYADATPMLKTLSDGTTKFVSEHKNLPIENTTDVLSTMASVCKVMLETPEYRSRFSSEATVSFCLRVMVGVIILYDYVHPVGAFAKSSKIDMKGCIKVLRDQPPSSVDGLLNALRYTTKHLNDESTAKTIKSMLQ</sequence>
<dbReference type="EMBL" id="VCAZ01000026">
    <property type="protein sequence ID" value="TSL10142.1"/>
    <property type="molecule type" value="Genomic_DNA"/>
</dbReference>
<evidence type="ECO:0000256" key="7">
    <source>
        <dbReference type="ARBA" id="ARBA00022753"/>
    </source>
</evidence>
<comment type="similarity">
    <text evidence="5">Belongs to the TRAFAC class TrmE-Era-EngA-EngB-Septin-like GTPase superfamily. AIG1/Toc34/Toc159-like paraseptin GTPase family. IAN subfamily.</text>
</comment>
<protein>
    <submittedName>
        <fullName evidence="15">Protein FAM49B</fullName>
    </submittedName>
</protein>
<feature type="coiled-coil region" evidence="12">
    <location>
        <begin position="102"/>
        <end position="192"/>
    </location>
</feature>
<dbReference type="Gene3D" id="1.10.287.1060">
    <property type="entry name" value="ESAT-6-like"/>
    <property type="match status" value="1"/>
</dbReference>
<dbReference type="InterPro" id="IPR039789">
    <property type="entry name" value="CYRI"/>
</dbReference>
<keyword evidence="7" id="KW-0967">Endosome</keyword>
<gene>
    <name evidence="15" type="ORF">Baya_6259</name>
</gene>
<evidence type="ECO:0000259" key="14">
    <source>
        <dbReference type="PROSITE" id="PS51720"/>
    </source>
</evidence>
<evidence type="ECO:0000256" key="13">
    <source>
        <dbReference type="SAM" id="MobiDB-lite"/>
    </source>
</evidence>
<evidence type="ECO:0000256" key="8">
    <source>
        <dbReference type="ARBA" id="ARBA00022927"/>
    </source>
</evidence>
<keyword evidence="8" id="KW-0653">Protein transport</keyword>